<dbReference type="AlphaFoldDB" id="A0A3R6G9X4"/>
<evidence type="ECO:0000256" key="11">
    <source>
        <dbReference type="RuleBase" id="RU003357"/>
    </source>
</evidence>
<evidence type="ECO:0000313" key="16">
    <source>
        <dbReference type="Proteomes" id="UP000286501"/>
    </source>
</evidence>
<dbReference type="Pfam" id="PF13715">
    <property type="entry name" value="CarbopepD_reg_2"/>
    <property type="match status" value="1"/>
</dbReference>
<dbReference type="Gene3D" id="2.40.170.20">
    <property type="entry name" value="TonB-dependent receptor, beta-barrel domain"/>
    <property type="match status" value="1"/>
</dbReference>
<name>A0A3R6G9X4_9BACT</name>
<evidence type="ECO:0000256" key="3">
    <source>
        <dbReference type="ARBA" id="ARBA00022452"/>
    </source>
</evidence>
<evidence type="ECO:0000256" key="1">
    <source>
        <dbReference type="ARBA" id="ARBA00004571"/>
    </source>
</evidence>
<evidence type="ECO:0000256" key="12">
    <source>
        <dbReference type="SAM" id="SignalP"/>
    </source>
</evidence>
<dbReference type="PANTHER" id="PTHR30069:SF29">
    <property type="entry name" value="HEMOGLOBIN AND HEMOGLOBIN-HAPTOGLOBIN-BINDING PROTEIN 1-RELATED"/>
    <property type="match status" value="1"/>
</dbReference>
<dbReference type="Gene3D" id="2.60.40.1120">
    <property type="entry name" value="Carboxypeptidase-like, regulatory domain"/>
    <property type="match status" value="1"/>
</dbReference>
<evidence type="ECO:0000256" key="4">
    <source>
        <dbReference type="ARBA" id="ARBA00022692"/>
    </source>
</evidence>
<dbReference type="InterPro" id="IPR023997">
    <property type="entry name" value="TonB-dep_OMP_SusC/RagA_CS"/>
</dbReference>
<dbReference type="InterPro" id="IPR000531">
    <property type="entry name" value="Beta-barrel_TonB"/>
</dbReference>
<dbReference type="GO" id="GO:0015344">
    <property type="term" value="F:siderophore uptake transmembrane transporter activity"/>
    <property type="evidence" value="ECO:0007669"/>
    <property type="project" value="TreeGrafter"/>
</dbReference>
<keyword evidence="7 10" id="KW-0472">Membrane</keyword>
<keyword evidence="2 10" id="KW-0813">Transport</keyword>
<protein>
    <submittedName>
        <fullName evidence="15">SusC/RagA family TonB-linked outer membrane protein</fullName>
    </submittedName>
</protein>
<dbReference type="SUPFAM" id="SSF49464">
    <property type="entry name" value="Carboxypeptidase regulatory domain-like"/>
    <property type="match status" value="1"/>
</dbReference>
<keyword evidence="8" id="KW-0675">Receptor</keyword>
<feature type="domain" description="TonB-dependent receptor-like beta-barrel" evidence="13">
    <location>
        <begin position="455"/>
        <end position="1018"/>
    </location>
</feature>
<evidence type="ECO:0000259" key="13">
    <source>
        <dbReference type="Pfam" id="PF00593"/>
    </source>
</evidence>
<dbReference type="Gene3D" id="2.170.130.10">
    <property type="entry name" value="TonB-dependent receptor, plug domain"/>
    <property type="match status" value="1"/>
</dbReference>
<keyword evidence="5 12" id="KW-0732">Signal</keyword>
<feature type="domain" description="TonB-dependent receptor plug" evidence="14">
    <location>
        <begin position="115"/>
        <end position="237"/>
    </location>
</feature>
<keyword evidence="4 10" id="KW-0812">Transmembrane</keyword>
<evidence type="ECO:0000256" key="9">
    <source>
        <dbReference type="ARBA" id="ARBA00023237"/>
    </source>
</evidence>
<evidence type="ECO:0000313" key="15">
    <source>
        <dbReference type="EMBL" id="RHG67889.1"/>
    </source>
</evidence>
<dbReference type="InterPro" id="IPR039426">
    <property type="entry name" value="TonB-dep_rcpt-like"/>
</dbReference>
<dbReference type="RefSeq" id="WP_118200376.1">
    <property type="nucleotide sequence ID" value="NZ_QRIE01000009.1"/>
</dbReference>
<dbReference type="GO" id="GO:0009279">
    <property type="term" value="C:cell outer membrane"/>
    <property type="evidence" value="ECO:0007669"/>
    <property type="project" value="UniProtKB-SubCell"/>
</dbReference>
<dbReference type="Pfam" id="PF00593">
    <property type="entry name" value="TonB_dep_Rec_b-barrel"/>
    <property type="match status" value="1"/>
</dbReference>
<dbReference type="Pfam" id="PF07715">
    <property type="entry name" value="Plug"/>
    <property type="match status" value="1"/>
</dbReference>
<comment type="similarity">
    <text evidence="10 11">Belongs to the TonB-dependent receptor family.</text>
</comment>
<feature type="signal peptide" evidence="12">
    <location>
        <begin position="1"/>
        <end position="21"/>
    </location>
</feature>
<dbReference type="InterPro" id="IPR012910">
    <property type="entry name" value="Plug_dom"/>
</dbReference>
<dbReference type="InterPro" id="IPR008969">
    <property type="entry name" value="CarboxyPept-like_regulatory"/>
</dbReference>
<keyword evidence="3 10" id="KW-1134">Transmembrane beta strand</keyword>
<evidence type="ECO:0000256" key="10">
    <source>
        <dbReference type="PROSITE-ProRule" id="PRU01360"/>
    </source>
</evidence>
<evidence type="ECO:0000256" key="7">
    <source>
        <dbReference type="ARBA" id="ARBA00023136"/>
    </source>
</evidence>
<reference evidence="15 16" key="1">
    <citation type="submission" date="2018-08" db="EMBL/GenBank/DDBJ databases">
        <title>A genome reference for cultivated species of the human gut microbiota.</title>
        <authorList>
            <person name="Zou Y."/>
            <person name="Xue W."/>
            <person name="Luo G."/>
        </authorList>
    </citation>
    <scope>NUCLEOTIDE SEQUENCE [LARGE SCALE GENOMIC DNA]</scope>
    <source>
        <strain evidence="15 16">AM22-1</strain>
    </source>
</reference>
<evidence type="ECO:0000256" key="8">
    <source>
        <dbReference type="ARBA" id="ARBA00023170"/>
    </source>
</evidence>
<sequence>MEKRLMTFIACLFLSLGMALAQTQVSGKVTSAEDGEPIIGASIKVVGTKTGAVTDVDGNFSLNVPAGTKLEVTYLGMLPQTVKAGQKMKIVLEADNKTLDEVVVTAMGISRDKKALGYASQKLGSEDLNIAGTSSLASAMQGKLTGVDIRQSSGAPGASSQIVIRGARSFSGDNTPLYVVDGMPIASSADYDTGASVTGADKANRSIDINPDDIESIDVLKGQAASALYGIRASNGVIIITTKRGKANGGRPQITFSTDLSAQTVSKKFERQTVYAQGNMGQGGSTGAYNPNSSMSWGPKIADLANDATYGGNTDNVYTQQYGKHEGMYYNPKYAAAGLDGWTTPQTYDNVGDFFNTGFTQNSNFGISQKNGNLAYSFGIGDTYQKGIIPSTGMMRTTARGAVDFEINKQWKTGFSANYSSTKITSAPGANDSFISYLYGAPAEFNLKGTPYHKPNSPSDQILYRSGVFQNPYWWAANSEYRQATNRVFGNAYVEFRPNFNWDKERFNLVFREQAGLDVYTTTNDDINEYGTLVSGNKTGGSIENYGVQRNVFNNLFTANFTAKLDAAQKWDLGFLLGSEFNHENARTWDYAGDNFLFYGQPTISNVSKMTYNSEYKSEERTVGFFGQLSLSYANQLYLTVTGRNDIVSTMPRGNRSFFYPSVSLGWIFTELPALKGNHILSYGKLRASFAQVGQAGHYYANYYYVPSYGSGMYGFTPVSYPLAGQGSYTPYYVKYDPNLKPQNTMNWEFGADLNFFDNRIRLEYTASYQDIKDQIFNVPTAGSTGYQYLCTNAGEMTTWSHEFAINASIIQTKDWDLDLGVNFTKLTNKVKSLADGVESIMLGGFVEPQVRAQAGYTYPNIYGIAFKRDEQGRLLLKDGLPQGTSDSQNLGECTPDFNMGFNLKARWKRLSLSATLDWQKGGKMYNGTIMTMNLFGATKESLPYHEGTMVVDGIDEATGQPNKIEVSKQSYWYAYHDVTESGIYDRSYVKLRDVTLSYQLPKFAGIDISVYGFARNLLLWSKMKDLDPESSQGNGNMSGCFERFSIPNTSSFGGGFKITF</sequence>
<dbReference type="InterPro" id="IPR036942">
    <property type="entry name" value="Beta-barrel_TonB_sf"/>
</dbReference>
<dbReference type="NCBIfam" id="TIGR04057">
    <property type="entry name" value="SusC_RagA_signa"/>
    <property type="match status" value="1"/>
</dbReference>
<keyword evidence="6 11" id="KW-0798">TonB box</keyword>
<accession>A0A3R6G9X4</accession>
<dbReference type="EMBL" id="QRIN01000010">
    <property type="protein sequence ID" value="RHG67889.1"/>
    <property type="molecule type" value="Genomic_DNA"/>
</dbReference>
<keyword evidence="9 10" id="KW-0998">Cell outer membrane</keyword>
<evidence type="ECO:0000256" key="6">
    <source>
        <dbReference type="ARBA" id="ARBA00023077"/>
    </source>
</evidence>
<dbReference type="PROSITE" id="PS52016">
    <property type="entry name" value="TONB_DEPENDENT_REC_3"/>
    <property type="match status" value="1"/>
</dbReference>
<organism evidence="15 16">
    <name type="scientific">Segatella copri</name>
    <dbReference type="NCBI Taxonomy" id="165179"/>
    <lineage>
        <taxon>Bacteria</taxon>
        <taxon>Pseudomonadati</taxon>
        <taxon>Bacteroidota</taxon>
        <taxon>Bacteroidia</taxon>
        <taxon>Bacteroidales</taxon>
        <taxon>Prevotellaceae</taxon>
        <taxon>Segatella</taxon>
    </lineage>
</organism>
<gene>
    <name evidence="15" type="ORF">DW250_03730</name>
</gene>
<dbReference type="Proteomes" id="UP000286501">
    <property type="component" value="Unassembled WGS sequence"/>
</dbReference>
<evidence type="ECO:0000259" key="14">
    <source>
        <dbReference type="Pfam" id="PF07715"/>
    </source>
</evidence>
<evidence type="ECO:0000256" key="2">
    <source>
        <dbReference type="ARBA" id="ARBA00022448"/>
    </source>
</evidence>
<dbReference type="InterPro" id="IPR023996">
    <property type="entry name" value="TonB-dep_OMP_SusC/RagA"/>
</dbReference>
<comment type="subcellular location">
    <subcellularLocation>
        <location evidence="1 10">Cell outer membrane</location>
        <topology evidence="1 10">Multi-pass membrane protein</topology>
    </subcellularLocation>
</comment>
<dbReference type="InterPro" id="IPR037066">
    <property type="entry name" value="Plug_dom_sf"/>
</dbReference>
<feature type="chain" id="PRO_5043188016" evidence="12">
    <location>
        <begin position="22"/>
        <end position="1061"/>
    </location>
</feature>
<proteinExistence type="inferred from homology"/>
<dbReference type="NCBIfam" id="TIGR04056">
    <property type="entry name" value="OMP_RagA_SusC"/>
    <property type="match status" value="1"/>
</dbReference>
<evidence type="ECO:0000256" key="5">
    <source>
        <dbReference type="ARBA" id="ARBA00022729"/>
    </source>
</evidence>
<dbReference type="SUPFAM" id="SSF56935">
    <property type="entry name" value="Porins"/>
    <property type="match status" value="1"/>
</dbReference>
<dbReference type="GO" id="GO:0044718">
    <property type="term" value="P:siderophore transmembrane transport"/>
    <property type="evidence" value="ECO:0007669"/>
    <property type="project" value="TreeGrafter"/>
</dbReference>
<dbReference type="PANTHER" id="PTHR30069">
    <property type="entry name" value="TONB-DEPENDENT OUTER MEMBRANE RECEPTOR"/>
    <property type="match status" value="1"/>
</dbReference>
<comment type="caution">
    <text evidence="15">The sequence shown here is derived from an EMBL/GenBank/DDBJ whole genome shotgun (WGS) entry which is preliminary data.</text>
</comment>